<evidence type="ECO:0000313" key="2">
    <source>
        <dbReference type="Proteomes" id="UP000249610"/>
    </source>
</evidence>
<protein>
    <submittedName>
        <fullName evidence="1">Uncharacterized protein DUF2490</fullName>
    </submittedName>
</protein>
<dbReference type="RefSeq" id="WP_111609815.1">
    <property type="nucleotide sequence ID" value="NZ_QLLK01000001.1"/>
</dbReference>
<evidence type="ECO:0000313" key="1">
    <source>
        <dbReference type="EMBL" id="RAI95129.1"/>
    </source>
</evidence>
<name>A0A327PSS6_9BACT</name>
<reference evidence="1 2" key="1">
    <citation type="submission" date="2018-06" db="EMBL/GenBank/DDBJ databases">
        <title>Genomic Encyclopedia of Archaeal and Bacterial Type Strains, Phase II (KMG-II): from individual species to whole genera.</title>
        <authorList>
            <person name="Goeker M."/>
        </authorList>
    </citation>
    <scope>NUCLEOTIDE SEQUENCE [LARGE SCALE GENOMIC DNA]</scope>
    <source>
        <strain evidence="1 2">DSM 23446</strain>
    </source>
</reference>
<proteinExistence type="predicted"/>
<comment type="caution">
    <text evidence="1">The sequence shown here is derived from an EMBL/GenBank/DDBJ whole genome shotgun (WGS) entry which is preliminary data.</text>
</comment>
<dbReference type="OrthoDB" id="1118734at2"/>
<organism evidence="1 2">
    <name type="scientific">Algoriphagus yeomjeoni</name>
    <dbReference type="NCBI Taxonomy" id="291403"/>
    <lineage>
        <taxon>Bacteria</taxon>
        <taxon>Pseudomonadati</taxon>
        <taxon>Bacteroidota</taxon>
        <taxon>Cytophagia</taxon>
        <taxon>Cytophagales</taxon>
        <taxon>Cyclobacteriaceae</taxon>
        <taxon>Algoriphagus</taxon>
    </lineage>
</organism>
<dbReference type="InterPro" id="IPR019619">
    <property type="entry name" value="DUF2490"/>
</dbReference>
<accession>A0A327PSS6</accession>
<dbReference type="EMBL" id="QLLK01000001">
    <property type="protein sequence ID" value="RAI95129.1"/>
    <property type="molecule type" value="Genomic_DNA"/>
</dbReference>
<sequence>MKAVAFSSIFVILSFWPKLTLAQKDVIHQQLIWYGYFFTVPIGEKWSIIAEVQERHFVHPLVQHQWSLRAHIHRKLGESGWEASAGFAGFFQSPNNPYSELDLIEPELRPHLEMAYRQKLNKLTIDHRYRAEARYFHHLNLEASELADGYFIGSFRFRYRIMASYAIWKIKENQLLKVIAGDELMVQAGGTVNYTFDQNRLIAGVNFTFSSALNMDLTYQKWINQRQLGGYYNRDIFRLTVNHRLEVK</sequence>
<keyword evidence="2" id="KW-1185">Reference proteome</keyword>
<dbReference type="AlphaFoldDB" id="A0A327PSS6"/>
<gene>
    <name evidence="1" type="ORF">LV83_00380</name>
</gene>
<dbReference type="Pfam" id="PF10677">
    <property type="entry name" value="DUF2490"/>
    <property type="match status" value="1"/>
</dbReference>
<dbReference type="Proteomes" id="UP000249610">
    <property type="component" value="Unassembled WGS sequence"/>
</dbReference>